<organism evidence="5 6">
    <name type="scientific">Stieleria neptunia</name>
    <dbReference type="NCBI Taxonomy" id="2527979"/>
    <lineage>
        <taxon>Bacteria</taxon>
        <taxon>Pseudomonadati</taxon>
        <taxon>Planctomycetota</taxon>
        <taxon>Planctomycetia</taxon>
        <taxon>Pirellulales</taxon>
        <taxon>Pirellulaceae</taxon>
        <taxon>Stieleria</taxon>
    </lineage>
</organism>
<evidence type="ECO:0000259" key="4">
    <source>
        <dbReference type="Pfam" id="PF00150"/>
    </source>
</evidence>
<dbReference type="GO" id="GO:0000272">
    <property type="term" value="P:polysaccharide catabolic process"/>
    <property type="evidence" value="ECO:0007669"/>
    <property type="project" value="InterPro"/>
</dbReference>
<dbReference type="Proteomes" id="UP000319004">
    <property type="component" value="Chromosome"/>
</dbReference>
<dbReference type="SUPFAM" id="SSF51445">
    <property type="entry name" value="(Trans)glycosidases"/>
    <property type="match status" value="1"/>
</dbReference>
<evidence type="ECO:0000256" key="2">
    <source>
        <dbReference type="ARBA" id="ARBA00023295"/>
    </source>
</evidence>
<dbReference type="EMBL" id="CP037423">
    <property type="protein sequence ID" value="QDV42320.1"/>
    <property type="molecule type" value="Genomic_DNA"/>
</dbReference>
<feature type="domain" description="Glycoside hydrolase family 5" evidence="4">
    <location>
        <begin position="64"/>
        <end position="275"/>
    </location>
</feature>
<dbReference type="Gene3D" id="3.20.20.80">
    <property type="entry name" value="Glycosidases"/>
    <property type="match status" value="1"/>
</dbReference>
<keyword evidence="1 3" id="KW-0378">Hydrolase</keyword>
<name>A0A518HNB9_9BACT</name>
<evidence type="ECO:0000313" key="6">
    <source>
        <dbReference type="Proteomes" id="UP000319004"/>
    </source>
</evidence>
<dbReference type="GO" id="GO:0004553">
    <property type="term" value="F:hydrolase activity, hydrolyzing O-glycosyl compounds"/>
    <property type="evidence" value="ECO:0007669"/>
    <property type="project" value="InterPro"/>
</dbReference>
<dbReference type="AlphaFoldDB" id="A0A518HNB9"/>
<dbReference type="InterPro" id="IPR017853">
    <property type="entry name" value="GH"/>
</dbReference>
<dbReference type="KEGG" id="snep:Enr13x_21650"/>
<proteinExistence type="inferred from homology"/>
<evidence type="ECO:0000313" key="5">
    <source>
        <dbReference type="EMBL" id="QDV42320.1"/>
    </source>
</evidence>
<evidence type="ECO:0000256" key="1">
    <source>
        <dbReference type="ARBA" id="ARBA00022801"/>
    </source>
</evidence>
<keyword evidence="2 3" id="KW-0326">Glycosidase</keyword>
<gene>
    <name evidence="5" type="ORF">Enr13x_21650</name>
</gene>
<comment type="similarity">
    <text evidence="3">Belongs to the glycosyl hydrolase 5 (cellulase A) family.</text>
</comment>
<dbReference type="Pfam" id="PF00150">
    <property type="entry name" value="Cellulase"/>
    <property type="match status" value="1"/>
</dbReference>
<protein>
    <submittedName>
        <fullName evidence="5">Cellulase (Glycosyl hydrolase family 5)</fullName>
    </submittedName>
</protein>
<dbReference type="InterPro" id="IPR001547">
    <property type="entry name" value="Glyco_hydro_5"/>
</dbReference>
<accession>A0A518HNB9</accession>
<evidence type="ECO:0000256" key="3">
    <source>
        <dbReference type="RuleBase" id="RU361153"/>
    </source>
</evidence>
<keyword evidence="6" id="KW-1185">Reference proteome</keyword>
<reference evidence="5 6" key="1">
    <citation type="submission" date="2019-03" db="EMBL/GenBank/DDBJ databases">
        <title>Deep-cultivation of Planctomycetes and their phenomic and genomic characterization uncovers novel biology.</title>
        <authorList>
            <person name="Wiegand S."/>
            <person name="Jogler M."/>
            <person name="Boedeker C."/>
            <person name="Pinto D."/>
            <person name="Vollmers J."/>
            <person name="Rivas-Marin E."/>
            <person name="Kohn T."/>
            <person name="Peeters S.H."/>
            <person name="Heuer A."/>
            <person name="Rast P."/>
            <person name="Oberbeckmann S."/>
            <person name="Bunk B."/>
            <person name="Jeske O."/>
            <person name="Meyerdierks A."/>
            <person name="Storesund J.E."/>
            <person name="Kallscheuer N."/>
            <person name="Luecker S."/>
            <person name="Lage O.M."/>
            <person name="Pohl T."/>
            <person name="Merkel B.J."/>
            <person name="Hornburger P."/>
            <person name="Mueller R.-W."/>
            <person name="Bruemmer F."/>
            <person name="Labrenz M."/>
            <person name="Spormann A.M."/>
            <person name="Op den Camp H."/>
            <person name="Overmann J."/>
            <person name="Amann R."/>
            <person name="Jetten M.S.M."/>
            <person name="Mascher T."/>
            <person name="Medema M.H."/>
            <person name="Devos D.P."/>
            <person name="Kaster A.-K."/>
            <person name="Ovreas L."/>
            <person name="Rohde M."/>
            <person name="Galperin M.Y."/>
            <person name="Jogler C."/>
        </authorList>
    </citation>
    <scope>NUCLEOTIDE SEQUENCE [LARGE SCALE GENOMIC DNA]</scope>
    <source>
        <strain evidence="5 6">Enr13</strain>
    </source>
</reference>
<sequence length="366" mass="41346">MLLLACQLGQVHAQEQPATNASPMERVRLSKDGTKFVLADSGATFAPWGFNFVGEFGRIVEEYWEEDWPGVEEDFHRMAALGANVVRLHLQIGTYMETAEEVDPQALALLRRTLDLAQRCGLYLDLTGLGCYHLDAVPDWLDDLSEAERWETQARFWEAVAETCAGHPAVFCYDLMNEPVLGRAKDGEHPWLLGELEGFYFVQRISSDPMQRDRQTIVEAWVKKMVRAIRKHDRDGLITVGVIPWAHVWPTAKPLFYSPDVARHLDFVSVHFYPKAGEVEKALAALSVYDIGKPLVVEETFPLSCSLEEFDEFVEGGNVRVDGWISHYFGNSIEEHAAGAKPSGEVTAKFLKYWKDKKAAIQTEQQ</sequence>